<keyword evidence="4" id="KW-0406">Ion transport</keyword>
<dbReference type="Gene3D" id="1.20.1730.10">
    <property type="entry name" value="Sodium/glucose cotransporter"/>
    <property type="match status" value="1"/>
</dbReference>
<keyword evidence="3" id="KW-0915">Sodium</keyword>
<dbReference type="PANTHER" id="PTHR45897">
    <property type="entry name" value="HIGH-AFFINITY CHOLINE TRANSPORTER 1"/>
    <property type="match status" value="1"/>
</dbReference>
<evidence type="ECO:0000256" key="6">
    <source>
        <dbReference type="ARBA" id="ARBA00023201"/>
    </source>
</evidence>
<protein>
    <submittedName>
        <fullName evidence="8">Uncharacterized protein</fullName>
    </submittedName>
</protein>
<keyword evidence="7" id="KW-1133">Transmembrane helix</keyword>
<organism evidence="8 9">
    <name type="scientific">Timema podura</name>
    <name type="common">Walking stick</name>
    <dbReference type="NCBI Taxonomy" id="61482"/>
    <lineage>
        <taxon>Eukaryota</taxon>
        <taxon>Metazoa</taxon>
        <taxon>Ecdysozoa</taxon>
        <taxon>Arthropoda</taxon>
        <taxon>Hexapoda</taxon>
        <taxon>Insecta</taxon>
        <taxon>Pterygota</taxon>
        <taxon>Neoptera</taxon>
        <taxon>Polyneoptera</taxon>
        <taxon>Phasmatodea</taxon>
        <taxon>Timematodea</taxon>
        <taxon>Timematoidea</taxon>
        <taxon>Timematidae</taxon>
        <taxon>Timema</taxon>
    </lineage>
</organism>
<gene>
    <name evidence="8" type="ORF">TPAB3V08_LOCUS15750</name>
</gene>
<proteinExistence type="predicted"/>
<name>A0ABN7PRI8_TIMPD</name>
<reference evidence="8" key="1">
    <citation type="submission" date="2021-03" db="EMBL/GenBank/DDBJ databases">
        <authorList>
            <person name="Tran Van P."/>
        </authorList>
    </citation>
    <scope>NUCLEOTIDE SEQUENCE</scope>
</reference>
<dbReference type="InterPro" id="IPR052244">
    <property type="entry name" value="Choline_transporter"/>
</dbReference>
<keyword evidence="1" id="KW-0813">Transport</keyword>
<dbReference type="PANTHER" id="PTHR45897:SF4">
    <property type="entry name" value="HIGH-AFFINITY CHOLINE TRANSPORTER 1"/>
    <property type="match status" value="1"/>
</dbReference>
<keyword evidence="2" id="KW-0769">Symport</keyword>
<keyword evidence="9" id="KW-1185">Reference proteome</keyword>
<evidence type="ECO:0000256" key="7">
    <source>
        <dbReference type="SAM" id="Phobius"/>
    </source>
</evidence>
<keyword evidence="7" id="KW-0812">Transmembrane</keyword>
<keyword evidence="7" id="KW-0472">Membrane</keyword>
<feature type="transmembrane region" description="Helical" evidence="7">
    <location>
        <begin position="13"/>
        <end position="32"/>
    </location>
</feature>
<evidence type="ECO:0000256" key="3">
    <source>
        <dbReference type="ARBA" id="ARBA00023053"/>
    </source>
</evidence>
<accession>A0ABN7PRI8</accession>
<dbReference type="EMBL" id="CAJPIN010103235">
    <property type="protein sequence ID" value="CAG2068807.1"/>
    <property type="molecule type" value="Genomic_DNA"/>
</dbReference>
<feature type="non-terminal residue" evidence="8">
    <location>
        <position position="145"/>
    </location>
</feature>
<evidence type="ECO:0000256" key="5">
    <source>
        <dbReference type="ARBA" id="ARBA00023180"/>
    </source>
</evidence>
<evidence type="ECO:0000256" key="2">
    <source>
        <dbReference type="ARBA" id="ARBA00022847"/>
    </source>
</evidence>
<evidence type="ECO:0000256" key="4">
    <source>
        <dbReference type="ARBA" id="ARBA00023065"/>
    </source>
</evidence>
<sequence length="145" mass="15853">MVGGLYSVSYTDVLQLVCIVIGLVISVPFAYYHPAVKHDSLETVDWVGTLAPEDVGIWLDTLLLLIFGGIPWQVDITLVTPLMGFDTELKEPSSVVCSKGCEGGQVKLPIVTHMIRLESHLPAQVKLVIVCQRYINGQTPSPEYG</sequence>
<evidence type="ECO:0000313" key="9">
    <source>
        <dbReference type="Proteomes" id="UP001153148"/>
    </source>
</evidence>
<comment type="caution">
    <text evidence="8">The sequence shown here is derived from an EMBL/GenBank/DDBJ whole genome shotgun (WGS) entry which is preliminary data.</text>
</comment>
<keyword evidence="6" id="KW-0739">Sodium transport</keyword>
<evidence type="ECO:0000256" key="1">
    <source>
        <dbReference type="ARBA" id="ARBA00022448"/>
    </source>
</evidence>
<dbReference type="InterPro" id="IPR038377">
    <property type="entry name" value="Na/Glc_symporter_sf"/>
</dbReference>
<evidence type="ECO:0000313" key="8">
    <source>
        <dbReference type="EMBL" id="CAG2068807.1"/>
    </source>
</evidence>
<dbReference type="Proteomes" id="UP001153148">
    <property type="component" value="Unassembled WGS sequence"/>
</dbReference>
<keyword evidence="5" id="KW-0325">Glycoprotein</keyword>